<comment type="caution">
    <text evidence="2">The sequence shown here is derived from an EMBL/GenBank/DDBJ whole genome shotgun (WGS) entry which is preliminary data.</text>
</comment>
<evidence type="ECO:0000313" key="3">
    <source>
        <dbReference type="Proteomes" id="UP000243797"/>
    </source>
</evidence>
<feature type="chain" id="PRO_5014431335" evidence="1">
    <location>
        <begin position="22"/>
        <end position="122"/>
    </location>
</feature>
<evidence type="ECO:0000256" key="1">
    <source>
        <dbReference type="SAM" id="SignalP"/>
    </source>
</evidence>
<organism evidence="2 3">
    <name type="scientific">Sphaceloma murrayae</name>
    <dbReference type="NCBI Taxonomy" id="2082308"/>
    <lineage>
        <taxon>Eukaryota</taxon>
        <taxon>Fungi</taxon>
        <taxon>Dikarya</taxon>
        <taxon>Ascomycota</taxon>
        <taxon>Pezizomycotina</taxon>
        <taxon>Dothideomycetes</taxon>
        <taxon>Dothideomycetidae</taxon>
        <taxon>Myriangiales</taxon>
        <taxon>Elsinoaceae</taxon>
        <taxon>Sphaceloma</taxon>
    </lineage>
</organism>
<keyword evidence="1" id="KW-0732">Signal</keyword>
<name>A0A2K1QV88_9PEZI</name>
<keyword evidence="3" id="KW-1185">Reference proteome</keyword>
<protein>
    <submittedName>
        <fullName evidence="2">ATP-dependent DNA helicase mph1</fullName>
    </submittedName>
</protein>
<keyword evidence="2" id="KW-0547">Nucleotide-binding</keyword>
<dbReference type="AlphaFoldDB" id="A0A2K1QV88"/>
<accession>A0A2K1QV88</accession>
<dbReference type="OrthoDB" id="3770800at2759"/>
<dbReference type="GO" id="GO:0004386">
    <property type="term" value="F:helicase activity"/>
    <property type="evidence" value="ECO:0007669"/>
    <property type="project" value="UniProtKB-KW"/>
</dbReference>
<reference evidence="2 3" key="1">
    <citation type="submission" date="2017-06" db="EMBL/GenBank/DDBJ databases">
        <title>Draft genome sequence of a variant of Elsinoe murrayae.</title>
        <authorList>
            <person name="Cheng Q."/>
        </authorList>
    </citation>
    <scope>NUCLEOTIDE SEQUENCE [LARGE SCALE GENOMIC DNA]</scope>
    <source>
        <strain evidence="2 3">CQ-2017a</strain>
    </source>
</reference>
<dbReference type="InParanoid" id="A0A2K1QV88"/>
<dbReference type="Proteomes" id="UP000243797">
    <property type="component" value="Unassembled WGS sequence"/>
</dbReference>
<evidence type="ECO:0000313" key="2">
    <source>
        <dbReference type="EMBL" id="PNS18974.1"/>
    </source>
</evidence>
<keyword evidence="2" id="KW-0378">Hydrolase</keyword>
<sequence>MQFFSTIALVTSLLSATSVLAQNCYNSGAENQNLDTVFFHIGRACSGYDGNRGRFQGVFGAGETRVACVNVENGQHIDLVVQNRGSQGFDLRDEDCTNELIFLAGYCPSRGGEFSKAGWFFR</sequence>
<dbReference type="EMBL" id="NKHZ01000036">
    <property type="protein sequence ID" value="PNS18974.1"/>
    <property type="molecule type" value="Genomic_DNA"/>
</dbReference>
<keyword evidence="2" id="KW-0347">Helicase</keyword>
<feature type="signal peptide" evidence="1">
    <location>
        <begin position="1"/>
        <end position="21"/>
    </location>
</feature>
<keyword evidence="2" id="KW-0067">ATP-binding</keyword>
<gene>
    <name evidence="2" type="ORF">CAC42_6069</name>
</gene>
<proteinExistence type="predicted"/>